<gene>
    <name evidence="9" type="ORF">SAMN04489860_1836</name>
</gene>
<comment type="similarity">
    <text evidence="2 6">Belongs to the FKBP-type PPIase family.</text>
</comment>
<accession>A0A1H1T926</accession>
<dbReference type="eggNOG" id="COG0545">
    <property type="taxonomic scope" value="Bacteria"/>
</dbReference>
<dbReference type="PROSITE" id="PS51257">
    <property type="entry name" value="PROKAR_LIPOPROTEIN"/>
    <property type="match status" value="1"/>
</dbReference>
<dbReference type="GO" id="GO:0003755">
    <property type="term" value="F:peptidyl-prolyl cis-trans isomerase activity"/>
    <property type="evidence" value="ECO:0007669"/>
    <property type="project" value="UniProtKB-UniRule"/>
</dbReference>
<evidence type="ECO:0000256" key="3">
    <source>
        <dbReference type="ARBA" id="ARBA00023110"/>
    </source>
</evidence>
<dbReference type="SUPFAM" id="SSF54534">
    <property type="entry name" value="FKBP-like"/>
    <property type="match status" value="1"/>
</dbReference>
<feature type="domain" description="PPIase FKBP-type" evidence="8">
    <location>
        <begin position="202"/>
        <end position="288"/>
    </location>
</feature>
<evidence type="ECO:0000256" key="7">
    <source>
        <dbReference type="SAM" id="SignalP"/>
    </source>
</evidence>
<dbReference type="EMBL" id="LT629776">
    <property type="protein sequence ID" value="SDS56678.1"/>
    <property type="molecule type" value="Genomic_DNA"/>
</dbReference>
<dbReference type="InterPro" id="IPR046357">
    <property type="entry name" value="PPIase_dom_sf"/>
</dbReference>
<name>A0A1H1T926_9CELL</name>
<proteinExistence type="inferred from homology"/>
<protein>
    <recommendedName>
        <fullName evidence="6">Peptidyl-prolyl cis-trans isomerase</fullName>
        <ecNumber evidence="6">5.2.1.8</ecNumber>
    </recommendedName>
</protein>
<evidence type="ECO:0000256" key="2">
    <source>
        <dbReference type="ARBA" id="ARBA00006577"/>
    </source>
</evidence>
<evidence type="ECO:0000256" key="1">
    <source>
        <dbReference type="ARBA" id="ARBA00000971"/>
    </source>
</evidence>
<dbReference type="EC" id="5.2.1.8" evidence="6"/>
<dbReference type="Proteomes" id="UP000185663">
    <property type="component" value="Chromosome I"/>
</dbReference>
<feature type="signal peptide" evidence="7">
    <location>
        <begin position="1"/>
        <end position="25"/>
    </location>
</feature>
<feature type="chain" id="PRO_5039340651" description="Peptidyl-prolyl cis-trans isomerase" evidence="7">
    <location>
        <begin position="26"/>
        <end position="306"/>
    </location>
</feature>
<evidence type="ECO:0000256" key="4">
    <source>
        <dbReference type="ARBA" id="ARBA00023235"/>
    </source>
</evidence>
<evidence type="ECO:0000259" key="8">
    <source>
        <dbReference type="PROSITE" id="PS50059"/>
    </source>
</evidence>
<dbReference type="Gene3D" id="3.10.50.40">
    <property type="match status" value="1"/>
</dbReference>
<evidence type="ECO:0000313" key="9">
    <source>
        <dbReference type="EMBL" id="SDS56678.1"/>
    </source>
</evidence>
<dbReference type="STRING" id="545619.SAMN04489860_1836"/>
<comment type="catalytic activity">
    <reaction evidence="1 5 6">
        <text>[protein]-peptidylproline (omega=180) = [protein]-peptidylproline (omega=0)</text>
        <dbReference type="Rhea" id="RHEA:16237"/>
        <dbReference type="Rhea" id="RHEA-COMP:10747"/>
        <dbReference type="Rhea" id="RHEA-COMP:10748"/>
        <dbReference type="ChEBI" id="CHEBI:83833"/>
        <dbReference type="ChEBI" id="CHEBI:83834"/>
        <dbReference type="EC" id="5.2.1.8"/>
    </reaction>
</comment>
<dbReference type="PANTHER" id="PTHR43811:SF19">
    <property type="entry name" value="39 KDA FK506-BINDING NUCLEAR PROTEIN"/>
    <property type="match status" value="1"/>
</dbReference>
<keyword evidence="7" id="KW-0732">Signal</keyword>
<evidence type="ECO:0000313" key="10">
    <source>
        <dbReference type="Proteomes" id="UP000185663"/>
    </source>
</evidence>
<evidence type="ECO:0000256" key="5">
    <source>
        <dbReference type="PROSITE-ProRule" id="PRU00277"/>
    </source>
</evidence>
<dbReference type="InterPro" id="IPR001179">
    <property type="entry name" value="PPIase_FKBP_dom"/>
</dbReference>
<keyword evidence="10" id="KW-1185">Reference proteome</keyword>
<keyword evidence="4 5" id="KW-0413">Isomerase</keyword>
<organism evidence="9 10">
    <name type="scientific">Paraoerskovia marina</name>
    <dbReference type="NCBI Taxonomy" id="545619"/>
    <lineage>
        <taxon>Bacteria</taxon>
        <taxon>Bacillati</taxon>
        <taxon>Actinomycetota</taxon>
        <taxon>Actinomycetes</taxon>
        <taxon>Micrococcales</taxon>
        <taxon>Cellulomonadaceae</taxon>
        <taxon>Paraoerskovia</taxon>
    </lineage>
</organism>
<dbReference type="AlphaFoldDB" id="A0A1H1T926"/>
<reference evidence="9 10" key="1">
    <citation type="submission" date="2016-10" db="EMBL/GenBank/DDBJ databases">
        <authorList>
            <person name="de Groot N.N."/>
        </authorList>
    </citation>
    <scope>NUCLEOTIDE SEQUENCE [LARGE SCALE GENOMIC DNA]</scope>
    <source>
        <strain evidence="9 10">DSM 22126</strain>
    </source>
</reference>
<keyword evidence="3 5" id="KW-0697">Rotamase</keyword>
<dbReference type="Pfam" id="PF00254">
    <property type="entry name" value="FKBP_C"/>
    <property type="match status" value="1"/>
</dbReference>
<dbReference type="PROSITE" id="PS50059">
    <property type="entry name" value="FKBP_PPIASE"/>
    <property type="match status" value="1"/>
</dbReference>
<dbReference type="PANTHER" id="PTHR43811">
    <property type="entry name" value="FKBP-TYPE PEPTIDYL-PROLYL CIS-TRANS ISOMERASE FKPA"/>
    <property type="match status" value="1"/>
</dbReference>
<evidence type="ECO:0000256" key="6">
    <source>
        <dbReference type="RuleBase" id="RU003915"/>
    </source>
</evidence>
<sequence>MRRPSALVSSLVAALLLGGCGMDFTDPVEPEQAASEIAVTGAADEPPVLEYETPLVVTETTNSTVWPGAGRLLEDGDEVLLNMYAEDGSTGQILQDTYVASPRLMRMDPASLGPTLYQALKGERVGARVLVTEEDGEVPLALAVDVLPARADGEEIAPAEGLPSVSLDDGAPSIEIPADSAAPDDLEVQPLVRGHGRQVEPGDMVTVRYSGVQWSNGDEFDSNWTTGTVLTAMFGVGTVIDGWEQGLLEQPVGSRVLLVVPPSLAYAGTDSPLAEETLVFVIDILDSRSQVAYDTSSGDLSETEEG</sequence>